<dbReference type="GeneTree" id="ENSGT01150000287636"/>
<reference evidence="2" key="2">
    <citation type="submission" date="2025-08" db="UniProtKB">
        <authorList>
            <consortium name="Ensembl"/>
        </authorList>
    </citation>
    <scope>IDENTIFICATION</scope>
</reference>
<evidence type="ECO:0000313" key="3">
    <source>
        <dbReference type="Proteomes" id="UP000002280"/>
    </source>
</evidence>
<evidence type="ECO:0000313" key="2">
    <source>
        <dbReference type="Ensembl" id="ENSMODP00000057186.1"/>
    </source>
</evidence>
<reference evidence="2" key="3">
    <citation type="submission" date="2025-09" db="UniProtKB">
        <authorList>
            <consortium name="Ensembl"/>
        </authorList>
    </citation>
    <scope>IDENTIFICATION</scope>
</reference>
<dbReference type="InParanoid" id="A0A5F8HB33"/>
<dbReference type="Proteomes" id="UP000002280">
    <property type="component" value="Chromosome 3"/>
</dbReference>
<accession>A0A5F8HB33</accession>
<dbReference type="Bgee" id="ENSMODG00000044496">
    <property type="expression patterns" value="Expressed in heart and 5 other cell types or tissues"/>
</dbReference>
<evidence type="ECO:0000256" key="1">
    <source>
        <dbReference type="SAM" id="MobiDB-lite"/>
    </source>
</evidence>
<keyword evidence="3" id="KW-1185">Reference proteome</keyword>
<sequence>AQGAGESGRAPQGMPAPEQTPLVEEGLQQTSAEACTDPGREPESTATSILASVREQHELQFQRLTREPEVERHLVASQLERRRRGAESPSIAGTRYRP</sequence>
<feature type="region of interest" description="Disordered" evidence="1">
    <location>
        <begin position="76"/>
        <end position="98"/>
    </location>
</feature>
<protein>
    <submittedName>
        <fullName evidence="2">Uncharacterized protein</fullName>
    </submittedName>
</protein>
<proteinExistence type="predicted"/>
<dbReference type="OMA" id="HNMESES"/>
<dbReference type="AlphaFoldDB" id="A0A5F8HB33"/>
<reference evidence="2 3" key="1">
    <citation type="journal article" date="2007" name="Nature">
        <title>Genome of the marsupial Monodelphis domestica reveals innovation in non-coding sequences.</title>
        <authorList>
            <person name="Mikkelsen T.S."/>
            <person name="Wakefield M.J."/>
            <person name="Aken B."/>
            <person name="Amemiya C.T."/>
            <person name="Chang J.L."/>
            <person name="Duke S."/>
            <person name="Garber M."/>
            <person name="Gentles A.J."/>
            <person name="Goodstadt L."/>
            <person name="Heger A."/>
            <person name="Jurka J."/>
            <person name="Kamal M."/>
            <person name="Mauceli E."/>
            <person name="Searle S.M."/>
            <person name="Sharpe T."/>
            <person name="Baker M.L."/>
            <person name="Batzer M.A."/>
            <person name="Benos P.V."/>
            <person name="Belov K."/>
            <person name="Clamp M."/>
            <person name="Cook A."/>
            <person name="Cuff J."/>
            <person name="Das R."/>
            <person name="Davidow L."/>
            <person name="Deakin J.E."/>
            <person name="Fazzari M.J."/>
            <person name="Glass J.L."/>
            <person name="Grabherr M."/>
            <person name="Greally J.M."/>
            <person name="Gu W."/>
            <person name="Hore T.A."/>
            <person name="Huttley G.A."/>
            <person name="Kleber M."/>
            <person name="Jirtle R.L."/>
            <person name="Koina E."/>
            <person name="Lee J.T."/>
            <person name="Mahony S."/>
            <person name="Marra M.A."/>
            <person name="Miller R.D."/>
            <person name="Nicholls R.D."/>
            <person name="Oda M."/>
            <person name="Papenfuss A.T."/>
            <person name="Parra Z.E."/>
            <person name="Pollock D.D."/>
            <person name="Ray D.A."/>
            <person name="Schein J.E."/>
            <person name="Speed T.P."/>
            <person name="Thompson K."/>
            <person name="VandeBerg J.L."/>
            <person name="Wade C.M."/>
            <person name="Walker J.A."/>
            <person name="Waters P.D."/>
            <person name="Webber C."/>
            <person name="Weidman J.R."/>
            <person name="Xie X."/>
            <person name="Zody M.C."/>
            <person name="Baldwin J."/>
            <person name="Abdouelleil A."/>
            <person name="Abdulkadir J."/>
            <person name="Abebe A."/>
            <person name="Abera B."/>
            <person name="Abreu J."/>
            <person name="Acer S.C."/>
            <person name="Aftuck L."/>
            <person name="Alexander A."/>
            <person name="An P."/>
            <person name="Anderson E."/>
            <person name="Anderson S."/>
            <person name="Arachi H."/>
            <person name="Azer M."/>
            <person name="Bachantsang P."/>
            <person name="Barry A."/>
            <person name="Bayul T."/>
            <person name="Berlin A."/>
            <person name="Bessette D."/>
            <person name="Bloom T."/>
            <person name="Bloom T."/>
            <person name="Boguslavskiy L."/>
            <person name="Bonnet C."/>
            <person name="Boukhgalter B."/>
            <person name="Bourzgui I."/>
            <person name="Brown A."/>
            <person name="Cahill P."/>
            <person name="Channer S."/>
            <person name="Cheshatsang Y."/>
            <person name="Chuda L."/>
            <person name="Citroen M."/>
            <person name="Collymore A."/>
            <person name="Cooke P."/>
            <person name="Costello M."/>
            <person name="D'Aco K."/>
            <person name="Daza R."/>
            <person name="De Haan G."/>
            <person name="DeGray S."/>
            <person name="DeMaso C."/>
            <person name="Dhargay N."/>
            <person name="Dooley K."/>
            <person name="Dooley E."/>
            <person name="Doricent M."/>
            <person name="Dorje P."/>
            <person name="Dorjee K."/>
            <person name="Dupes A."/>
            <person name="Elong R."/>
            <person name="Falk J."/>
            <person name="Farina A."/>
            <person name="Faro S."/>
            <person name="Ferguson D."/>
            <person name="Fisher S."/>
            <person name="Foley C.D."/>
            <person name="Franke A."/>
            <person name="Friedrich D."/>
            <person name="Gadbois L."/>
            <person name="Gearin G."/>
            <person name="Gearin C.R."/>
            <person name="Giannoukos G."/>
            <person name="Goode T."/>
            <person name="Graham J."/>
            <person name="Grandbois E."/>
            <person name="Grewal S."/>
            <person name="Gyaltsen K."/>
            <person name="Hafez N."/>
            <person name="Hagos B."/>
            <person name="Hall J."/>
            <person name="Henson C."/>
            <person name="Hollinger A."/>
            <person name="Honan T."/>
            <person name="Huard M.D."/>
            <person name="Hughes L."/>
            <person name="Hurhula B."/>
            <person name="Husby M.E."/>
            <person name="Kamat A."/>
            <person name="Kanga B."/>
            <person name="Kashin S."/>
            <person name="Khazanovich D."/>
            <person name="Kisner P."/>
            <person name="Lance K."/>
            <person name="Lara M."/>
            <person name="Lee W."/>
            <person name="Lennon N."/>
            <person name="Letendre F."/>
            <person name="LeVine R."/>
            <person name="Lipovsky A."/>
            <person name="Liu X."/>
            <person name="Liu J."/>
            <person name="Liu S."/>
            <person name="Lokyitsang T."/>
            <person name="Lokyitsang Y."/>
            <person name="Lubonja R."/>
            <person name="Lui A."/>
            <person name="MacDonald P."/>
            <person name="Magnisalis V."/>
            <person name="Maru K."/>
            <person name="Matthews C."/>
            <person name="McCusker W."/>
            <person name="McDonough S."/>
            <person name="Mehta T."/>
            <person name="Meldrim J."/>
            <person name="Meneus L."/>
            <person name="Mihai O."/>
            <person name="Mihalev A."/>
            <person name="Mihova T."/>
            <person name="Mittelman R."/>
            <person name="Mlenga V."/>
            <person name="Montmayeur A."/>
            <person name="Mulrain L."/>
            <person name="Navidi A."/>
            <person name="Naylor J."/>
            <person name="Negash T."/>
            <person name="Nguyen T."/>
            <person name="Nguyen N."/>
            <person name="Nicol R."/>
            <person name="Norbu C."/>
            <person name="Norbu N."/>
            <person name="Novod N."/>
            <person name="O'Neill B."/>
            <person name="Osman S."/>
            <person name="Markiewicz E."/>
            <person name="Oyono O.L."/>
            <person name="Patti C."/>
            <person name="Phunkhang P."/>
            <person name="Pierre F."/>
            <person name="Priest M."/>
            <person name="Raghuraman S."/>
            <person name="Rege F."/>
            <person name="Reyes R."/>
            <person name="Rise C."/>
            <person name="Rogov P."/>
            <person name="Ross K."/>
            <person name="Ryan E."/>
            <person name="Settipalli S."/>
            <person name="Shea T."/>
            <person name="Sherpa N."/>
            <person name="Shi L."/>
            <person name="Shih D."/>
            <person name="Sparrow T."/>
            <person name="Spaulding J."/>
            <person name="Stalker J."/>
            <person name="Stange-Thomann N."/>
            <person name="Stavropoulos S."/>
            <person name="Stone C."/>
            <person name="Strader C."/>
            <person name="Tesfaye S."/>
            <person name="Thomson T."/>
            <person name="Thoulutsang Y."/>
            <person name="Thoulutsang D."/>
            <person name="Topham K."/>
            <person name="Topping I."/>
            <person name="Tsamla T."/>
            <person name="Vassiliev H."/>
            <person name="Vo A."/>
            <person name="Wangchuk T."/>
            <person name="Wangdi T."/>
            <person name="Weiand M."/>
            <person name="Wilkinson J."/>
            <person name="Wilson A."/>
            <person name="Yadav S."/>
            <person name="Young G."/>
            <person name="Yu Q."/>
            <person name="Zembek L."/>
            <person name="Zhong D."/>
            <person name="Zimmer A."/>
            <person name="Zwirko Z."/>
            <person name="Jaffe D.B."/>
            <person name="Alvarez P."/>
            <person name="Brockman W."/>
            <person name="Butler J."/>
            <person name="Chin C."/>
            <person name="Gnerre S."/>
            <person name="MacCallum I."/>
            <person name="Graves J.A."/>
            <person name="Ponting C.P."/>
            <person name="Breen M."/>
            <person name="Samollow P.B."/>
            <person name="Lander E.S."/>
            <person name="Lindblad-Toh K."/>
        </authorList>
    </citation>
    <scope>NUCLEOTIDE SEQUENCE [LARGE SCALE GENOMIC DNA]</scope>
</reference>
<name>A0A5F8HB33_MONDO</name>
<organism evidence="2 3">
    <name type="scientific">Monodelphis domestica</name>
    <name type="common">Gray short-tailed opossum</name>
    <dbReference type="NCBI Taxonomy" id="13616"/>
    <lineage>
        <taxon>Eukaryota</taxon>
        <taxon>Metazoa</taxon>
        <taxon>Chordata</taxon>
        <taxon>Craniata</taxon>
        <taxon>Vertebrata</taxon>
        <taxon>Euteleostomi</taxon>
        <taxon>Mammalia</taxon>
        <taxon>Metatheria</taxon>
        <taxon>Didelphimorphia</taxon>
        <taxon>Didelphidae</taxon>
        <taxon>Monodelphis</taxon>
    </lineage>
</organism>
<dbReference type="Ensembl" id="ENSMODT00000062903.1">
    <property type="protein sequence ID" value="ENSMODP00000057186.1"/>
    <property type="gene ID" value="ENSMODG00000044496.1"/>
</dbReference>
<dbReference type="STRING" id="13616.ENSMODP00000057186"/>
<feature type="region of interest" description="Disordered" evidence="1">
    <location>
        <begin position="1"/>
        <end position="46"/>
    </location>
</feature>